<evidence type="ECO:0000256" key="1">
    <source>
        <dbReference type="SAM" id="SignalP"/>
    </source>
</evidence>
<reference evidence="3" key="1">
    <citation type="submission" date="2021-07" db="EMBL/GenBank/DDBJ databases">
        <title>Complete genome sequencing of a Clostridium isolate.</title>
        <authorList>
            <person name="Ueki A."/>
            <person name="Tonouchi A."/>
        </authorList>
    </citation>
    <scope>NUCLEOTIDE SEQUENCE [LARGE SCALE GENOMIC DNA]</scope>
    <source>
        <strain evidence="3">C5S11</strain>
    </source>
</reference>
<sequence length="273" mass="31236">MKKSISTILVLVMLSSISGCFSKASNTIKSEKKPILSITNVEKIIPNSYTELDKLPQEYSSELAQKNGDVVQVHGRDFNIEKLDNFIENYKNIKKNVADMVRITTYTYEGDAIICDLIIDSEGVKLIEDITRDNFSNAESRKRTVYKVVDICKTDTIEGISYIAKTNKGEEKFLFFQRSIIDSKLDIICNNTKVTASSNPYDYTKDSQDYKDIVNLGDNALKYMVTKFEKSKENGLREYVMAIACSEILKENTETKKWTTGREWYDNYTKANK</sequence>
<name>A0ABM7TH00_9CLOT</name>
<dbReference type="Proteomes" id="UP000824633">
    <property type="component" value="Chromosome"/>
</dbReference>
<proteinExistence type="predicted"/>
<dbReference type="Pfam" id="PF14275">
    <property type="entry name" value="DUF4362"/>
    <property type="match status" value="1"/>
</dbReference>
<dbReference type="InterPro" id="IPR025372">
    <property type="entry name" value="DUF4362"/>
</dbReference>
<protein>
    <recommendedName>
        <fullName evidence="4">Lipoprotein</fullName>
    </recommendedName>
</protein>
<dbReference type="EMBL" id="AP024849">
    <property type="protein sequence ID" value="BCZ47888.1"/>
    <property type="molecule type" value="Genomic_DNA"/>
</dbReference>
<evidence type="ECO:0000313" key="3">
    <source>
        <dbReference type="Proteomes" id="UP000824633"/>
    </source>
</evidence>
<feature type="chain" id="PRO_5046413660" description="Lipoprotein" evidence="1">
    <location>
        <begin position="25"/>
        <end position="273"/>
    </location>
</feature>
<evidence type="ECO:0000313" key="2">
    <source>
        <dbReference type="EMBL" id="BCZ47888.1"/>
    </source>
</evidence>
<feature type="signal peptide" evidence="1">
    <location>
        <begin position="1"/>
        <end position="24"/>
    </location>
</feature>
<accession>A0ABM7TH00</accession>
<organism evidence="2 3">
    <name type="scientific">Clostridium gelidum</name>
    <dbReference type="NCBI Taxonomy" id="704125"/>
    <lineage>
        <taxon>Bacteria</taxon>
        <taxon>Bacillati</taxon>
        <taxon>Bacillota</taxon>
        <taxon>Clostridia</taxon>
        <taxon>Eubacteriales</taxon>
        <taxon>Clostridiaceae</taxon>
        <taxon>Clostridium</taxon>
    </lineage>
</organism>
<dbReference type="RefSeq" id="WP_224034196.1">
    <property type="nucleotide sequence ID" value="NZ_AP024849.1"/>
</dbReference>
<evidence type="ECO:0008006" key="4">
    <source>
        <dbReference type="Google" id="ProtNLM"/>
    </source>
</evidence>
<keyword evidence="1" id="KW-0732">Signal</keyword>
<dbReference type="PROSITE" id="PS51257">
    <property type="entry name" value="PROKAR_LIPOPROTEIN"/>
    <property type="match status" value="1"/>
</dbReference>
<gene>
    <name evidence="2" type="ORF">psyc5s11_39550</name>
</gene>
<keyword evidence="3" id="KW-1185">Reference proteome</keyword>